<evidence type="ECO:0000256" key="1">
    <source>
        <dbReference type="PROSITE-ProRule" id="PRU10038"/>
    </source>
</evidence>
<dbReference type="Pfam" id="PF07859">
    <property type="entry name" value="Abhydrolase_3"/>
    <property type="match status" value="1"/>
</dbReference>
<dbReference type="PROSITE" id="PS01174">
    <property type="entry name" value="LIPASE_GDXG_SER"/>
    <property type="match status" value="1"/>
</dbReference>
<dbReference type="GO" id="GO:0016787">
    <property type="term" value="F:hydrolase activity"/>
    <property type="evidence" value="ECO:0007669"/>
    <property type="project" value="InterPro"/>
</dbReference>
<dbReference type="InterPro" id="IPR050466">
    <property type="entry name" value="Carboxylest/Gibb_receptor"/>
</dbReference>
<accession>A0AAV5EQ58</accession>
<gene>
    <name evidence="3" type="primary">gb12332</name>
    <name evidence="3" type="ORF">PR202_gb12332</name>
</gene>
<comment type="caution">
    <text evidence="3">The sequence shown here is derived from an EMBL/GenBank/DDBJ whole genome shotgun (WGS) entry which is preliminary data.</text>
</comment>
<dbReference type="InterPro" id="IPR029058">
    <property type="entry name" value="AB_hydrolase_fold"/>
</dbReference>
<dbReference type="PANTHER" id="PTHR23024">
    <property type="entry name" value="ARYLACETAMIDE DEACETYLASE"/>
    <property type="match status" value="1"/>
</dbReference>
<dbReference type="Proteomes" id="UP001054889">
    <property type="component" value="Unassembled WGS sequence"/>
</dbReference>
<name>A0AAV5EQ58_ELECO</name>
<organism evidence="3 4">
    <name type="scientific">Eleusine coracana subsp. coracana</name>
    <dbReference type="NCBI Taxonomy" id="191504"/>
    <lineage>
        <taxon>Eukaryota</taxon>
        <taxon>Viridiplantae</taxon>
        <taxon>Streptophyta</taxon>
        <taxon>Embryophyta</taxon>
        <taxon>Tracheophyta</taxon>
        <taxon>Spermatophyta</taxon>
        <taxon>Magnoliopsida</taxon>
        <taxon>Liliopsida</taxon>
        <taxon>Poales</taxon>
        <taxon>Poaceae</taxon>
        <taxon>PACMAD clade</taxon>
        <taxon>Chloridoideae</taxon>
        <taxon>Cynodonteae</taxon>
        <taxon>Eleusininae</taxon>
        <taxon>Eleusine</taxon>
    </lineage>
</organism>
<reference evidence="3" key="1">
    <citation type="journal article" date="2018" name="DNA Res.">
        <title>Multiple hybrid de novo genome assembly of finger millet, an orphan allotetraploid crop.</title>
        <authorList>
            <person name="Hatakeyama M."/>
            <person name="Aluri S."/>
            <person name="Balachadran M.T."/>
            <person name="Sivarajan S.R."/>
            <person name="Patrignani A."/>
            <person name="Gruter S."/>
            <person name="Poveda L."/>
            <person name="Shimizu-Inatsugi R."/>
            <person name="Baeten J."/>
            <person name="Francoijs K.J."/>
            <person name="Nataraja K.N."/>
            <person name="Reddy Y.A.N."/>
            <person name="Phadnis S."/>
            <person name="Ravikumar R.L."/>
            <person name="Schlapbach R."/>
            <person name="Sreeman S.M."/>
            <person name="Shimizu K.K."/>
        </authorList>
    </citation>
    <scope>NUCLEOTIDE SEQUENCE</scope>
</reference>
<dbReference type="Gene3D" id="3.40.50.1820">
    <property type="entry name" value="alpha/beta hydrolase"/>
    <property type="match status" value="1"/>
</dbReference>
<protein>
    <recommendedName>
        <fullName evidence="2">Alpha/beta hydrolase fold-3 domain-containing protein</fullName>
    </recommendedName>
</protein>
<dbReference type="EMBL" id="BQKI01000077">
    <property type="protein sequence ID" value="GJN24582.1"/>
    <property type="molecule type" value="Genomic_DNA"/>
</dbReference>
<dbReference type="InterPro" id="IPR033140">
    <property type="entry name" value="Lipase_GDXG_put_SER_AS"/>
</dbReference>
<reference evidence="3" key="2">
    <citation type="submission" date="2021-12" db="EMBL/GenBank/DDBJ databases">
        <title>Resequencing data analysis of finger millet.</title>
        <authorList>
            <person name="Hatakeyama M."/>
            <person name="Aluri S."/>
            <person name="Balachadran M.T."/>
            <person name="Sivarajan S.R."/>
            <person name="Poveda L."/>
            <person name="Shimizu-Inatsugi R."/>
            <person name="Schlapbach R."/>
            <person name="Sreeman S.M."/>
            <person name="Shimizu K.K."/>
        </authorList>
    </citation>
    <scope>NUCLEOTIDE SEQUENCE</scope>
</reference>
<feature type="active site" evidence="1">
    <location>
        <position position="183"/>
    </location>
</feature>
<dbReference type="InterPro" id="IPR013094">
    <property type="entry name" value="AB_hydrolase_3"/>
</dbReference>
<evidence type="ECO:0000313" key="4">
    <source>
        <dbReference type="Proteomes" id="UP001054889"/>
    </source>
</evidence>
<feature type="domain" description="Alpha/beta hydrolase fold-3" evidence="2">
    <location>
        <begin position="96"/>
        <end position="320"/>
    </location>
</feature>
<dbReference type="AlphaFoldDB" id="A0AAV5EQ58"/>
<keyword evidence="4" id="KW-1185">Reference proteome</keyword>
<proteinExistence type="predicted"/>
<evidence type="ECO:0000313" key="3">
    <source>
        <dbReference type="EMBL" id="GJN24582.1"/>
    </source>
</evidence>
<sequence length="377" mass="39879">MSSTNSPASGVPGEESQPPHVVENCLGVLQVYSDGTVKRVPPPLVLHQDDAALPDDSSPVKWKDVVYDEANKLSLRMFAPSAGGGGRGEKLPVLVCFFHGGGFVVGTFAMPDFHALCLRLAAELPAVVLSADYRLAPEHRLPAAHEDAWSVLSWLRAQAATATTDPWLAETADFRRVFVSGDSAGANIAHHAAVRIGSGDLPVEPARVAGCVLLWPYFGGEERTPSEAACPADAFLTLALYDQMWRIALPVGAARDHPAANPFGSGSRGLDDAVNLPSMLVATGDRDMLVDRIRDYVARLKAAGKQVELVEFAGQAHAFAVFKPESEDAAELVASCGGSCTAAAQHSRACEPERSGLGLLVLARRLVTLARADCRAA</sequence>
<dbReference type="SUPFAM" id="SSF53474">
    <property type="entry name" value="alpha/beta-Hydrolases"/>
    <property type="match status" value="1"/>
</dbReference>
<evidence type="ECO:0000259" key="2">
    <source>
        <dbReference type="Pfam" id="PF07859"/>
    </source>
</evidence>
<dbReference type="PANTHER" id="PTHR23024:SF140">
    <property type="entry name" value="OS07G0162600 PROTEIN"/>
    <property type="match status" value="1"/>
</dbReference>